<dbReference type="GO" id="GO:0006351">
    <property type="term" value="P:DNA-templated transcription"/>
    <property type="evidence" value="ECO:0007669"/>
    <property type="project" value="InterPro"/>
</dbReference>
<evidence type="ECO:0000256" key="3">
    <source>
        <dbReference type="ARBA" id="ARBA00022833"/>
    </source>
</evidence>
<evidence type="ECO:0000259" key="9">
    <source>
        <dbReference type="PROSITE" id="PS51133"/>
    </source>
</evidence>
<dbReference type="InterPro" id="IPR001529">
    <property type="entry name" value="Zn_ribbon_RPB9"/>
</dbReference>
<evidence type="ECO:0000256" key="6">
    <source>
        <dbReference type="PIRSR" id="PIRSR005586-1"/>
    </source>
</evidence>
<dbReference type="PROSITE" id="PS00466">
    <property type="entry name" value="ZF_TFIIS_1"/>
    <property type="match status" value="1"/>
</dbReference>
<dbReference type="SUPFAM" id="SSF57783">
    <property type="entry name" value="Zinc beta-ribbon"/>
    <property type="match status" value="1"/>
</dbReference>
<evidence type="ECO:0000256" key="1">
    <source>
        <dbReference type="ARBA" id="ARBA00022723"/>
    </source>
</evidence>
<dbReference type="NCBIfam" id="TIGR01384">
    <property type="entry name" value="TFS_arch"/>
    <property type="match status" value="1"/>
</dbReference>
<dbReference type="Gene3D" id="2.20.25.10">
    <property type="match status" value="1"/>
</dbReference>
<dbReference type="Pfam" id="PF02150">
    <property type="entry name" value="Zn_ribbon_RPB9"/>
    <property type="match status" value="1"/>
</dbReference>
<feature type="domain" description="TFIIS-type" evidence="9">
    <location>
        <begin position="65"/>
        <end position="105"/>
    </location>
</feature>
<proteinExistence type="inferred from homology"/>
<dbReference type="InterPro" id="IPR012164">
    <property type="entry name" value="Rpa12/Rpb9/Rpc10/TFS"/>
</dbReference>
<evidence type="ECO:0000256" key="7">
    <source>
        <dbReference type="PIRSR" id="PIRSR005586-2"/>
    </source>
</evidence>
<dbReference type="EMBL" id="DSTX01000001">
    <property type="protein sequence ID" value="HFK19906.1"/>
    <property type="molecule type" value="Genomic_DNA"/>
</dbReference>
<feature type="binding site" evidence="6">
    <location>
        <position position="25"/>
    </location>
    <ligand>
        <name>Zn(2+)</name>
        <dbReference type="ChEBI" id="CHEBI:29105"/>
        <label>1</label>
    </ligand>
</feature>
<keyword evidence="2 7" id="KW-0863">Zinc-finger</keyword>
<comment type="caution">
    <text evidence="10">The sequence shown here is derived from an EMBL/GenBank/DDBJ whole genome shotgun (WGS) entry which is preliminary data.</text>
</comment>
<keyword evidence="4" id="KW-0805">Transcription regulation</keyword>
<sequence length="108" mass="12548">MEFCPKCGCILLEDRRRKVLICKKCKYERAATGSEGQRFVEEINKKPAALIVKEEPKDGATLPVTKAECKKCGNNKAYYWMMQTRSADEPSTRFYRCTECGCTWREYE</sequence>
<dbReference type="CDD" id="cd10511">
    <property type="entry name" value="Zn-ribbon_TFS"/>
    <property type="match status" value="1"/>
</dbReference>
<feature type="zinc finger region" description="C4-type" evidence="7">
    <location>
        <begin position="4"/>
        <end position="25"/>
    </location>
</feature>
<dbReference type="Pfam" id="PF01096">
    <property type="entry name" value="Zn_ribbon_TFIIS"/>
    <property type="match status" value="1"/>
</dbReference>
<dbReference type="PANTHER" id="PTHR11239:SF12">
    <property type="entry name" value="DNA-DIRECTED RNA POLYMERASE III SUBUNIT RPC10"/>
    <property type="match status" value="1"/>
</dbReference>
<feature type="binding site" evidence="6">
    <location>
        <position position="22"/>
    </location>
    <ligand>
        <name>Zn(2+)</name>
        <dbReference type="ChEBI" id="CHEBI:29105"/>
        <label>1</label>
    </ligand>
</feature>
<feature type="binding site" evidence="6">
    <location>
        <position position="7"/>
    </location>
    <ligand>
        <name>Zn(2+)</name>
        <dbReference type="ChEBI" id="CHEBI:29105"/>
        <label>1</label>
    </ligand>
</feature>
<keyword evidence="1 6" id="KW-0479">Metal-binding</keyword>
<keyword evidence="3 6" id="KW-0862">Zinc</keyword>
<feature type="binding site" evidence="6">
    <location>
        <position position="72"/>
    </location>
    <ligand>
        <name>Zn(2+)</name>
        <dbReference type="ChEBI" id="CHEBI:29105"/>
        <label>2</label>
    </ligand>
</feature>
<dbReference type="PIRSF" id="PIRSF005586">
    <property type="entry name" value="RNApol_RpoM"/>
    <property type="match status" value="1"/>
</dbReference>
<dbReference type="InterPro" id="IPR006288">
    <property type="entry name" value="TFS"/>
</dbReference>
<protein>
    <submittedName>
        <fullName evidence="10">Transcription factor S</fullName>
    </submittedName>
</protein>
<dbReference type="PROSITE" id="PS51133">
    <property type="entry name" value="ZF_TFIIS_2"/>
    <property type="match status" value="1"/>
</dbReference>
<name>A0A7C3F3I7_9CREN</name>
<dbReference type="InterPro" id="IPR001222">
    <property type="entry name" value="Znf_TFIIS"/>
</dbReference>
<organism evidence="10">
    <name type="scientific">Candidatus Methanomethylicus mesodigestus</name>
    <dbReference type="NCBI Taxonomy" id="1867258"/>
    <lineage>
        <taxon>Archaea</taxon>
        <taxon>Thermoproteota</taxon>
        <taxon>Methanosuratincolia</taxon>
        <taxon>Candidatus Methanomethylicales</taxon>
        <taxon>Candidatus Methanomethylicaceae</taxon>
        <taxon>Candidatus Methanomethylicus</taxon>
    </lineage>
</organism>
<comment type="similarity">
    <text evidence="5 8">Belongs to the archaeal rpoM/eukaryotic RPA12/RPB9/RPC11 RNA polymerase family.</text>
</comment>
<evidence type="ECO:0000256" key="2">
    <source>
        <dbReference type="ARBA" id="ARBA00022771"/>
    </source>
</evidence>
<feature type="binding site" evidence="6">
    <location>
        <position position="100"/>
    </location>
    <ligand>
        <name>Zn(2+)</name>
        <dbReference type="ChEBI" id="CHEBI:29105"/>
        <label>2</label>
    </ligand>
</feature>
<dbReference type="PANTHER" id="PTHR11239">
    <property type="entry name" value="DNA-DIRECTED RNA POLYMERASE"/>
    <property type="match status" value="1"/>
</dbReference>
<dbReference type="SMART" id="SM00661">
    <property type="entry name" value="RPOL9"/>
    <property type="match status" value="1"/>
</dbReference>
<evidence type="ECO:0000256" key="8">
    <source>
        <dbReference type="RuleBase" id="RU003474"/>
    </source>
</evidence>
<dbReference type="GO" id="GO:0003676">
    <property type="term" value="F:nucleic acid binding"/>
    <property type="evidence" value="ECO:0007669"/>
    <property type="project" value="InterPro"/>
</dbReference>
<evidence type="ECO:0000313" key="10">
    <source>
        <dbReference type="EMBL" id="HFK19906.1"/>
    </source>
</evidence>
<accession>A0A7C3F3I7</accession>
<gene>
    <name evidence="10" type="ORF">ENS19_01340</name>
</gene>
<dbReference type="SMART" id="SM00440">
    <property type="entry name" value="ZnF_C2C2"/>
    <property type="match status" value="1"/>
</dbReference>
<feature type="binding site" evidence="6">
    <location>
        <position position="69"/>
    </location>
    <ligand>
        <name>Zn(2+)</name>
        <dbReference type="ChEBI" id="CHEBI:29105"/>
        <label>2</label>
    </ligand>
</feature>
<reference evidence="10" key="1">
    <citation type="journal article" date="2020" name="mSystems">
        <title>Genome- and Community-Level Interaction Insights into Carbon Utilization and Element Cycling Functions of Hydrothermarchaeota in Hydrothermal Sediment.</title>
        <authorList>
            <person name="Zhou Z."/>
            <person name="Liu Y."/>
            <person name="Xu W."/>
            <person name="Pan J."/>
            <person name="Luo Z.H."/>
            <person name="Li M."/>
        </authorList>
    </citation>
    <scope>NUCLEOTIDE SEQUENCE [LARGE SCALE GENOMIC DNA]</scope>
    <source>
        <strain evidence="10">SpSt-468</strain>
    </source>
</reference>
<dbReference type="GO" id="GO:0003899">
    <property type="term" value="F:DNA-directed RNA polymerase activity"/>
    <property type="evidence" value="ECO:0007669"/>
    <property type="project" value="InterPro"/>
</dbReference>
<dbReference type="GO" id="GO:0008270">
    <property type="term" value="F:zinc ion binding"/>
    <property type="evidence" value="ECO:0007669"/>
    <property type="project" value="UniProtKB-KW"/>
</dbReference>
<feature type="binding site" evidence="6">
    <location>
        <position position="97"/>
    </location>
    <ligand>
        <name>Zn(2+)</name>
        <dbReference type="ChEBI" id="CHEBI:29105"/>
        <label>2</label>
    </ligand>
</feature>
<dbReference type="GO" id="GO:0006355">
    <property type="term" value="P:regulation of DNA-templated transcription"/>
    <property type="evidence" value="ECO:0007669"/>
    <property type="project" value="InterPro"/>
</dbReference>
<dbReference type="AlphaFoldDB" id="A0A7C3F3I7"/>
<feature type="binding site" evidence="6">
    <location>
        <position position="4"/>
    </location>
    <ligand>
        <name>Zn(2+)</name>
        <dbReference type="ChEBI" id="CHEBI:29105"/>
        <label>1</label>
    </ligand>
</feature>
<evidence type="ECO:0000256" key="5">
    <source>
        <dbReference type="PIRNR" id="PIRNR005586"/>
    </source>
</evidence>
<keyword evidence="5 8" id="KW-0804">Transcription</keyword>
<evidence type="ECO:0000256" key="4">
    <source>
        <dbReference type="ARBA" id="ARBA00023015"/>
    </source>
</evidence>